<keyword evidence="3" id="KW-1185">Reference proteome</keyword>
<evidence type="ECO:0000313" key="3">
    <source>
        <dbReference type="Proteomes" id="UP001066276"/>
    </source>
</evidence>
<proteinExistence type="predicted"/>
<feature type="region of interest" description="Disordered" evidence="1">
    <location>
        <begin position="28"/>
        <end position="146"/>
    </location>
</feature>
<gene>
    <name evidence="2" type="ORF">NDU88_005256</name>
</gene>
<feature type="compositionally biased region" description="Basic residues" evidence="1">
    <location>
        <begin position="37"/>
        <end position="58"/>
    </location>
</feature>
<sequence length="165" mass="18637">MVSVTGFPLRLQWSTRTGQTRISLRVNPGVLHGGTFPKKRSVSGVSPKKRAGKGHRKGRIDAEKKDAETRSKEKEDMEKEDEEREDAGPDHEEPGRCQKEDAGPDREETETHKRGRAERRGGQKTGAERESNNKTAMPHSWRNVARQGTVLLWQEATLQSRREGN</sequence>
<reference evidence="2" key="1">
    <citation type="journal article" date="2022" name="bioRxiv">
        <title>Sequencing and chromosome-scale assembly of the giantPleurodeles waltlgenome.</title>
        <authorList>
            <person name="Brown T."/>
            <person name="Elewa A."/>
            <person name="Iarovenko S."/>
            <person name="Subramanian E."/>
            <person name="Araus A.J."/>
            <person name="Petzold A."/>
            <person name="Susuki M."/>
            <person name="Suzuki K.-i.T."/>
            <person name="Hayashi T."/>
            <person name="Toyoda A."/>
            <person name="Oliveira C."/>
            <person name="Osipova E."/>
            <person name="Leigh N.D."/>
            <person name="Simon A."/>
            <person name="Yun M.H."/>
        </authorList>
    </citation>
    <scope>NUCLEOTIDE SEQUENCE</scope>
    <source>
        <strain evidence="2">20211129_DDA</strain>
        <tissue evidence="2">Liver</tissue>
    </source>
</reference>
<evidence type="ECO:0000256" key="1">
    <source>
        <dbReference type="SAM" id="MobiDB-lite"/>
    </source>
</evidence>
<dbReference type="EMBL" id="JANPWB010000001">
    <property type="protein sequence ID" value="KAJ1217663.1"/>
    <property type="molecule type" value="Genomic_DNA"/>
</dbReference>
<feature type="compositionally biased region" description="Basic and acidic residues" evidence="1">
    <location>
        <begin position="59"/>
        <end position="77"/>
    </location>
</feature>
<evidence type="ECO:0000313" key="2">
    <source>
        <dbReference type="EMBL" id="KAJ1217663.1"/>
    </source>
</evidence>
<name>A0AAV7WX32_PLEWA</name>
<protein>
    <submittedName>
        <fullName evidence="2">Uncharacterized protein</fullName>
    </submittedName>
</protein>
<organism evidence="2 3">
    <name type="scientific">Pleurodeles waltl</name>
    <name type="common">Iberian ribbed newt</name>
    <dbReference type="NCBI Taxonomy" id="8319"/>
    <lineage>
        <taxon>Eukaryota</taxon>
        <taxon>Metazoa</taxon>
        <taxon>Chordata</taxon>
        <taxon>Craniata</taxon>
        <taxon>Vertebrata</taxon>
        <taxon>Euteleostomi</taxon>
        <taxon>Amphibia</taxon>
        <taxon>Batrachia</taxon>
        <taxon>Caudata</taxon>
        <taxon>Salamandroidea</taxon>
        <taxon>Salamandridae</taxon>
        <taxon>Pleurodelinae</taxon>
        <taxon>Pleurodeles</taxon>
    </lineage>
</organism>
<dbReference type="AlphaFoldDB" id="A0AAV7WX32"/>
<feature type="compositionally biased region" description="Basic and acidic residues" evidence="1">
    <location>
        <begin position="86"/>
        <end position="132"/>
    </location>
</feature>
<dbReference type="Proteomes" id="UP001066276">
    <property type="component" value="Chromosome 1_1"/>
</dbReference>
<comment type="caution">
    <text evidence="2">The sequence shown here is derived from an EMBL/GenBank/DDBJ whole genome shotgun (WGS) entry which is preliminary data.</text>
</comment>
<accession>A0AAV7WX32</accession>